<accession>A0AAD7DGL8</accession>
<evidence type="ECO:0000313" key="2">
    <source>
        <dbReference type="Proteomes" id="UP001221757"/>
    </source>
</evidence>
<proteinExistence type="predicted"/>
<dbReference type="AlphaFoldDB" id="A0AAD7DGL8"/>
<evidence type="ECO:0008006" key="3">
    <source>
        <dbReference type="Google" id="ProtNLM"/>
    </source>
</evidence>
<gene>
    <name evidence="1" type="ORF">B0H17DRAFT_1201453</name>
</gene>
<dbReference type="EMBL" id="JARKIE010000062">
    <property type="protein sequence ID" value="KAJ7690884.1"/>
    <property type="molecule type" value="Genomic_DNA"/>
</dbReference>
<evidence type="ECO:0000313" key="1">
    <source>
        <dbReference type="EMBL" id="KAJ7690884.1"/>
    </source>
</evidence>
<keyword evidence="2" id="KW-1185">Reference proteome</keyword>
<dbReference type="Proteomes" id="UP001221757">
    <property type="component" value="Unassembled WGS sequence"/>
</dbReference>
<comment type="caution">
    <text evidence="1">The sequence shown here is derived from an EMBL/GenBank/DDBJ whole genome shotgun (WGS) entry which is preliminary data.</text>
</comment>
<sequence>MDHVLALDLVRKKVLKMEMMFQNDRLDEHVKLFEFPPRDPVVVIVTETEVRLAACVRIAIDPEISSVLSQTIDDLVEVLLDAEVQKLFQKAEEFGLQSGTAAFSADVVPKINRNVSTQNPVHILGIYKVPTHLSRDEYGQKFHAFVEKYIALPAIQKNLVRYEVWQQNDAVGDRMQDLGHPVSEPTFLVRAESETLDHVIEYLNDPQARKLVQEAKQDFGFNTNACLFTADVVTKIDKSRVGVNSNYG</sequence>
<reference evidence="1" key="1">
    <citation type="submission" date="2023-03" db="EMBL/GenBank/DDBJ databases">
        <title>Massive genome expansion in bonnet fungi (Mycena s.s.) driven by repeated elements and novel gene families across ecological guilds.</title>
        <authorList>
            <consortium name="Lawrence Berkeley National Laboratory"/>
            <person name="Harder C.B."/>
            <person name="Miyauchi S."/>
            <person name="Viragh M."/>
            <person name="Kuo A."/>
            <person name="Thoen E."/>
            <person name="Andreopoulos B."/>
            <person name="Lu D."/>
            <person name="Skrede I."/>
            <person name="Drula E."/>
            <person name="Henrissat B."/>
            <person name="Morin E."/>
            <person name="Kohler A."/>
            <person name="Barry K."/>
            <person name="LaButti K."/>
            <person name="Morin E."/>
            <person name="Salamov A."/>
            <person name="Lipzen A."/>
            <person name="Mereny Z."/>
            <person name="Hegedus B."/>
            <person name="Baldrian P."/>
            <person name="Stursova M."/>
            <person name="Weitz H."/>
            <person name="Taylor A."/>
            <person name="Grigoriev I.V."/>
            <person name="Nagy L.G."/>
            <person name="Martin F."/>
            <person name="Kauserud H."/>
        </authorList>
    </citation>
    <scope>NUCLEOTIDE SEQUENCE</scope>
    <source>
        <strain evidence="1">CBHHK067</strain>
    </source>
</reference>
<name>A0AAD7DGL8_MYCRO</name>
<organism evidence="1 2">
    <name type="scientific">Mycena rosella</name>
    <name type="common">Pink bonnet</name>
    <name type="synonym">Agaricus rosellus</name>
    <dbReference type="NCBI Taxonomy" id="1033263"/>
    <lineage>
        <taxon>Eukaryota</taxon>
        <taxon>Fungi</taxon>
        <taxon>Dikarya</taxon>
        <taxon>Basidiomycota</taxon>
        <taxon>Agaricomycotina</taxon>
        <taxon>Agaricomycetes</taxon>
        <taxon>Agaricomycetidae</taxon>
        <taxon>Agaricales</taxon>
        <taxon>Marasmiineae</taxon>
        <taxon>Mycenaceae</taxon>
        <taxon>Mycena</taxon>
    </lineage>
</organism>
<protein>
    <recommendedName>
        <fullName evidence="3">EthD domain-containing protein</fullName>
    </recommendedName>
</protein>